<dbReference type="PRINTS" id="PR00080">
    <property type="entry name" value="SDRFAMILY"/>
</dbReference>
<evidence type="ECO:0000256" key="1">
    <source>
        <dbReference type="ARBA" id="ARBA00006484"/>
    </source>
</evidence>
<keyword evidence="2" id="KW-0560">Oxidoreductase</keyword>
<dbReference type="RefSeq" id="WP_343794613.1">
    <property type="nucleotide sequence ID" value="NZ_BAAAGA010000007.1"/>
</dbReference>
<accession>A0ABP3SBK3</accession>
<sequence length="255" mass="25937">MPAERLAGRHVLITGASSGIGESLARLADRHGAAVTVAARRADRLEALVAEINRAGGKAFAVSMDVSDEASVVAGFAAAQAALGPIHTVYANAGVGLPGLAKEAPIADFDAMFSVNVRGAYLTAREGARAMAASGVAAATQGRIVMIASIGAMTQLPGLVGYCASKAAVVSMAKSLAREWAREGINVNAVCPGYLETEMNSGWFSSAGGQKQIGGFPRRRLMPSDALDATLMLLGSDESAAITGGVFTVDDGQSL</sequence>
<dbReference type="SUPFAM" id="SSF51735">
    <property type="entry name" value="NAD(P)-binding Rossmann-fold domains"/>
    <property type="match status" value="1"/>
</dbReference>
<dbReference type="Proteomes" id="UP001501352">
    <property type="component" value="Unassembled WGS sequence"/>
</dbReference>
<dbReference type="Gene3D" id="3.40.50.720">
    <property type="entry name" value="NAD(P)-binding Rossmann-like Domain"/>
    <property type="match status" value="1"/>
</dbReference>
<dbReference type="InterPro" id="IPR002347">
    <property type="entry name" value="SDR_fam"/>
</dbReference>
<dbReference type="InterPro" id="IPR036291">
    <property type="entry name" value="NAD(P)-bd_dom_sf"/>
</dbReference>
<organism evidence="4 5">
    <name type="scientific">Brevundimonas kwangchunensis</name>
    <dbReference type="NCBI Taxonomy" id="322163"/>
    <lineage>
        <taxon>Bacteria</taxon>
        <taxon>Pseudomonadati</taxon>
        <taxon>Pseudomonadota</taxon>
        <taxon>Alphaproteobacteria</taxon>
        <taxon>Caulobacterales</taxon>
        <taxon>Caulobacteraceae</taxon>
        <taxon>Brevundimonas</taxon>
    </lineage>
</organism>
<comment type="similarity">
    <text evidence="1 3">Belongs to the short-chain dehydrogenases/reductases (SDR) family.</text>
</comment>
<keyword evidence="5" id="KW-1185">Reference proteome</keyword>
<evidence type="ECO:0000313" key="4">
    <source>
        <dbReference type="EMBL" id="GAA0628978.1"/>
    </source>
</evidence>
<dbReference type="CDD" id="cd05233">
    <property type="entry name" value="SDR_c"/>
    <property type="match status" value="1"/>
</dbReference>
<evidence type="ECO:0000256" key="3">
    <source>
        <dbReference type="RuleBase" id="RU000363"/>
    </source>
</evidence>
<evidence type="ECO:0000256" key="2">
    <source>
        <dbReference type="ARBA" id="ARBA00023002"/>
    </source>
</evidence>
<reference evidence="5" key="1">
    <citation type="journal article" date="2019" name="Int. J. Syst. Evol. Microbiol.">
        <title>The Global Catalogue of Microorganisms (GCM) 10K type strain sequencing project: providing services to taxonomists for standard genome sequencing and annotation.</title>
        <authorList>
            <consortium name="The Broad Institute Genomics Platform"/>
            <consortium name="The Broad Institute Genome Sequencing Center for Infectious Disease"/>
            <person name="Wu L."/>
            <person name="Ma J."/>
        </authorList>
    </citation>
    <scope>NUCLEOTIDE SEQUENCE [LARGE SCALE GENOMIC DNA]</scope>
    <source>
        <strain evidence="5">JCM 12928</strain>
    </source>
</reference>
<proteinExistence type="inferred from homology"/>
<dbReference type="Pfam" id="PF00106">
    <property type="entry name" value="adh_short"/>
    <property type="match status" value="1"/>
</dbReference>
<protein>
    <submittedName>
        <fullName evidence="4">SDR family oxidoreductase</fullName>
    </submittedName>
</protein>
<dbReference type="PROSITE" id="PS00061">
    <property type="entry name" value="ADH_SHORT"/>
    <property type="match status" value="1"/>
</dbReference>
<gene>
    <name evidence="4" type="ORF">GCM10009422_27980</name>
</gene>
<dbReference type="PRINTS" id="PR00081">
    <property type="entry name" value="GDHRDH"/>
</dbReference>
<dbReference type="PANTHER" id="PTHR43669">
    <property type="entry name" value="5-KETO-D-GLUCONATE 5-REDUCTASE"/>
    <property type="match status" value="1"/>
</dbReference>
<dbReference type="EMBL" id="BAAAGA010000007">
    <property type="protein sequence ID" value="GAA0628978.1"/>
    <property type="molecule type" value="Genomic_DNA"/>
</dbReference>
<name>A0ABP3SBK3_9CAUL</name>
<dbReference type="PANTHER" id="PTHR43669:SF3">
    <property type="entry name" value="ALCOHOL DEHYDROGENASE, PUTATIVE (AFU_ORTHOLOGUE AFUA_3G03445)-RELATED"/>
    <property type="match status" value="1"/>
</dbReference>
<evidence type="ECO:0000313" key="5">
    <source>
        <dbReference type="Proteomes" id="UP001501352"/>
    </source>
</evidence>
<dbReference type="InterPro" id="IPR020904">
    <property type="entry name" value="Sc_DH/Rdtase_CS"/>
</dbReference>
<comment type="caution">
    <text evidence="4">The sequence shown here is derived from an EMBL/GenBank/DDBJ whole genome shotgun (WGS) entry which is preliminary data.</text>
</comment>